<dbReference type="KEGG" id="bbae:FRD01_00490"/>
<dbReference type="InterPro" id="IPR013694">
    <property type="entry name" value="VIT"/>
</dbReference>
<dbReference type="InterPro" id="IPR002035">
    <property type="entry name" value="VWF_A"/>
</dbReference>
<dbReference type="Proteomes" id="UP000321595">
    <property type="component" value="Chromosome"/>
</dbReference>
<dbReference type="PROSITE" id="PS51468">
    <property type="entry name" value="VIT"/>
    <property type="match status" value="1"/>
</dbReference>
<dbReference type="CDD" id="cd00198">
    <property type="entry name" value="vWFA"/>
    <property type="match status" value="1"/>
</dbReference>
<dbReference type="SMART" id="SM00327">
    <property type="entry name" value="VWA"/>
    <property type="match status" value="1"/>
</dbReference>
<feature type="region of interest" description="Disordered" evidence="1">
    <location>
        <begin position="815"/>
        <end position="848"/>
    </location>
</feature>
<dbReference type="Pfam" id="PF08487">
    <property type="entry name" value="VIT"/>
    <property type="match status" value="1"/>
</dbReference>
<evidence type="ECO:0000313" key="4">
    <source>
        <dbReference type="EMBL" id="QED25763.1"/>
    </source>
</evidence>
<dbReference type="SUPFAM" id="SSF53300">
    <property type="entry name" value="vWA-like"/>
    <property type="match status" value="1"/>
</dbReference>
<dbReference type="OrthoDB" id="5477230at2"/>
<evidence type="ECO:0000259" key="2">
    <source>
        <dbReference type="PROSITE" id="PS50234"/>
    </source>
</evidence>
<dbReference type="AlphaFoldDB" id="A0A5B8XP21"/>
<reference evidence="4 5" key="1">
    <citation type="submission" date="2019-08" db="EMBL/GenBank/DDBJ databases">
        <authorList>
            <person name="Liang Q."/>
        </authorList>
    </citation>
    <scope>NUCLEOTIDE SEQUENCE [LARGE SCALE GENOMIC DNA]</scope>
    <source>
        <strain evidence="4 5">V1718</strain>
    </source>
</reference>
<proteinExistence type="predicted"/>
<dbReference type="SUPFAM" id="SSF48452">
    <property type="entry name" value="TPR-like"/>
    <property type="match status" value="1"/>
</dbReference>
<sequence length="1163" mass="126968">MNDKESLMKIRLLSIFAVVLGLCSLSCDKEKVLETAKPVANAPEIRAVFIEGEADGLSIKVGDETRPLDATAPVPAGAVIESTTRARLSVGPTTVVLGEDSAVEVYDSAFELKILKGEVLVEGEGAEPLVIHTPHADFRAEFSKANFLVRADETLVSVARGELGVTHGGQTQLAFAGQEVSVRGGASSILWSSQIGENVGWSELVRPSEERVYTSLPRGLGKLVGRPPLSSNERELDMVGHDVSVRIAGNVAYTEVHESFKNPTGESLEGLYRFPLPPDAQISRLALKVGNTWMEGEFLETARAERIWRDIITPRRDPAILKWKQGNQFELRIFPILPGQIREVKIGYTQELKPAAEGYRYVYPMAAEEAAGVLTKEFGFEAKLLGVDASAALEVSGYPAEVRRGASESDQATAIVSYDAKDFRPSGDFVIRYTGGADSQALRSDVGAIRTWSFTSDKTPKSEPSTFVLSAIRPVFETPGTRSSRDFVIVADTSYSRRGLVAELQTELVQKLVEEMDPRDRVSAMACSVRCVPLSTPEFTLASTARALALGDALGKMEAAGTYNALEGVEVASRLFAARSGEDSKRETHVIVLTDGQVSAGWLNPSKIKSEASSLLESVSARVSVVDFGGDSDALVLEAIASAGKGSVIALDPMLPRASQALNILSLHYGQVLRDVEILLPDGLQMQTETRKGALLSGDELVVASRTMEPGLEGVVEIRGTLGDNPWKGTFPLKVEPSSKFGFVPRAWASHRIAQLELGEEDARSEIIRTSIRYGVLSRYTALLALEDRAMMDEFGVKARQRDDWRGEEVEAEVSEGDMLADSGAKDAEAPMAAPAPAKSGRAMAPQKSMSLDSLGGAEMDFKEPPMERRSARRRPMYPVRVPVVEHTVTEGVSESLVESAKRRLDSLRRRLDREPENRTYMMRYIRGLVRAHEHEQAKEWTEKWLATNSSDPEALVQKAQLLSHEGRFDEAMMHLASAADSAARGTWIQERIHKAYASIGEAALACQHEASWAEARNKAFDKKCELASDTTLFGLSQASLSAETTTVNLKGGQIEIELEWQGPARHHILLVEPDGRTLSAFSQRRGLVVSHEKGREKLVLPSSYSGQFQVRVVSEADGGSAKLSIKAGANKRTYEIEPSRAQGWVAQVAHEVKYRTRARPFR</sequence>
<feature type="domain" description="VWFA" evidence="2">
    <location>
        <begin position="486"/>
        <end position="684"/>
    </location>
</feature>
<gene>
    <name evidence="4" type="ORF">FRD01_00490</name>
</gene>
<dbReference type="Gene3D" id="1.25.40.10">
    <property type="entry name" value="Tetratricopeptide repeat domain"/>
    <property type="match status" value="1"/>
</dbReference>
<keyword evidence="5" id="KW-1185">Reference proteome</keyword>
<dbReference type="Gene3D" id="3.40.50.410">
    <property type="entry name" value="von Willebrand factor, type A domain"/>
    <property type="match status" value="1"/>
</dbReference>
<organism evidence="4 5">
    <name type="scientific">Microvenator marinus</name>
    <dbReference type="NCBI Taxonomy" id="2600177"/>
    <lineage>
        <taxon>Bacteria</taxon>
        <taxon>Deltaproteobacteria</taxon>
        <taxon>Bradymonadales</taxon>
        <taxon>Microvenatoraceae</taxon>
        <taxon>Microvenator</taxon>
    </lineage>
</organism>
<evidence type="ECO:0000256" key="1">
    <source>
        <dbReference type="SAM" id="MobiDB-lite"/>
    </source>
</evidence>
<accession>A0A5B8XP21</accession>
<dbReference type="PROSITE" id="PS50234">
    <property type="entry name" value="VWFA"/>
    <property type="match status" value="1"/>
</dbReference>
<dbReference type="PANTHER" id="PTHR45737">
    <property type="entry name" value="VON WILLEBRAND FACTOR A DOMAIN-CONTAINING PROTEIN 5A"/>
    <property type="match status" value="1"/>
</dbReference>
<dbReference type="Pfam" id="PF00092">
    <property type="entry name" value="VWA"/>
    <property type="match status" value="1"/>
</dbReference>
<name>A0A5B8XP21_9DELT</name>
<protein>
    <submittedName>
        <fullName evidence="4">VWA domain-containing protein</fullName>
    </submittedName>
</protein>
<evidence type="ECO:0000313" key="5">
    <source>
        <dbReference type="Proteomes" id="UP000321595"/>
    </source>
</evidence>
<dbReference type="PANTHER" id="PTHR45737:SF6">
    <property type="entry name" value="VON WILLEBRAND FACTOR A DOMAIN-CONTAINING PROTEIN 5A"/>
    <property type="match status" value="1"/>
</dbReference>
<feature type="domain" description="VIT" evidence="3">
    <location>
        <begin position="222"/>
        <end position="350"/>
    </location>
</feature>
<dbReference type="InterPro" id="IPR036465">
    <property type="entry name" value="vWFA_dom_sf"/>
</dbReference>
<dbReference type="EMBL" id="CP042467">
    <property type="protein sequence ID" value="QED25763.1"/>
    <property type="molecule type" value="Genomic_DNA"/>
</dbReference>
<evidence type="ECO:0000259" key="3">
    <source>
        <dbReference type="PROSITE" id="PS51468"/>
    </source>
</evidence>
<dbReference type="InterPro" id="IPR011990">
    <property type="entry name" value="TPR-like_helical_dom_sf"/>
</dbReference>